<keyword evidence="8" id="KW-0807">Transducer</keyword>
<dbReference type="InterPro" id="IPR000276">
    <property type="entry name" value="GPCR_Rhodpsn"/>
</dbReference>
<dbReference type="PANTHER" id="PTHR24232:SF101">
    <property type="entry name" value="G-PROTEIN COUPLED RECEPTOR 35-LIKE"/>
    <property type="match status" value="1"/>
</dbReference>
<evidence type="ECO:0000256" key="9">
    <source>
        <dbReference type="SAM" id="Phobius"/>
    </source>
</evidence>
<comment type="caution">
    <text evidence="12">The sequence shown here is derived from an EMBL/GenBank/DDBJ whole genome shotgun (WGS) entry which is preliminary data.</text>
</comment>
<keyword evidence="6 11" id="KW-0675">Receptor</keyword>
<dbReference type="AlphaFoldDB" id="A0AAV6TC93"/>
<feature type="transmembrane region" description="Helical" evidence="9">
    <location>
        <begin position="99"/>
        <end position="120"/>
    </location>
</feature>
<evidence type="ECO:0000313" key="11">
    <source>
        <dbReference type="EMBL" id="KAG7527037.1"/>
    </source>
</evidence>
<reference evidence="12 13" key="1">
    <citation type="journal article" date="2021" name="Sci. Rep.">
        <title>Chromosome anchoring in Senegalese sole (Solea senegalensis) reveals sex-associated markers and genome rearrangements in flatfish.</title>
        <authorList>
            <person name="Guerrero-Cozar I."/>
            <person name="Gomez-Garrido J."/>
            <person name="Berbel C."/>
            <person name="Martinez-Blanch J.F."/>
            <person name="Alioto T."/>
            <person name="Claros M.G."/>
            <person name="Gagnaire P.A."/>
            <person name="Manchado M."/>
        </authorList>
    </citation>
    <scope>NUCLEOTIDE SEQUENCE [LARGE SCALE GENOMIC DNA]</scope>
    <source>
        <strain evidence="12">Sse05_10M</strain>
    </source>
</reference>
<feature type="transmembrane region" description="Helical" evidence="9">
    <location>
        <begin position="32"/>
        <end position="53"/>
    </location>
</feature>
<comment type="subcellular location">
    <subcellularLocation>
        <location evidence="1">Membrane</location>
        <topology evidence="1">Multi-pass membrane protein</topology>
    </subcellularLocation>
</comment>
<dbReference type="GO" id="GO:0035025">
    <property type="term" value="P:positive regulation of Rho protein signal transduction"/>
    <property type="evidence" value="ECO:0007669"/>
    <property type="project" value="TreeGrafter"/>
</dbReference>
<keyword evidence="3 9" id="KW-1133">Transmembrane helix</keyword>
<dbReference type="EMBL" id="JAGKHQ010000001">
    <property type="protein sequence ID" value="KAG7527039.1"/>
    <property type="molecule type" value="Genomic_DNA"/>
</dbReference>
<evidence type="ECO:0000313" key="12">
    <source>
        <dbReference type="EMBL" id="KAG7527039.1"/>
    </source>
</evidence>
<sequence>MNKSTAQLMTMCTNNTNITTNASCHVDLLQGLAYSALFLLGVLVNAAALHAFIAKRDSWTDTHIYMFNLAVADFAFILFLPFRIYDAFFCLPKTTFCTFLMYMHFINMYASIMTMTAISVQRYLVIRFPLQARFWRKKKAAAFVVCLFIWATLLMICAIFRKENYPENLWTCYERCKDQPLKGQFIGILICLGFLTPLVIIVFCSSQIICILTKTDNKSEQRKSIVYIVTANMIVFTVCYTPIHVAFLVNYLYTPPPNWQSVSVPPHVYLLVSEWIAATNCCFDSISYYFLLKRFYS</sequence>
<evidence type="ECO:0000256" key="5">
    <source>
        <dbReference type="ARBA" id="ARBA00023136"/>
    </source>
</evidence>
<dbReference type="PROSITE" id="PS50262">
    <property type="entry name" value="G_PROTEIN_RECEP_F1_2"/>
    <property type="match status" value="1"/>
</dbReference>
<evidence type="ECO:0000256" key="6">
    <source>
        <dbReference type="ARBA" id="ARBA00023170"/>
    </source>
</evidence>
<keyword evidence="2 9" id="KW-0812">Transmembrane</keyword>
<evidence type="ECO:0000256" key="2">
    <source>
        <dbReference type="ARBA" id="ARBA00022692"/>
    </source>
</evidence>
<evidence type="ECO:0000259" key="10">
    <source>
        <dbReference type="PROSITE" id="PS50262"/>
    </source>
</evidence>
<dbReference type="Proteomes" id="UP000693946">
    <property type="component" value="Linkage Group LG1"/>
</dbReference>
<keyword evidence="5 9" id="KW-0472">Membrane</keyword>
<dbReference type="EMBL" id="JAGKHQ010000001">
    <property type="protein sequence ID" value="KAG7527037.1"/>
    <property type="molecule type" value="Genomic_DNA"/>
</dbReference>
<feature type="transmembrane region" description="Helical" evidence="9">
    <location>
        <begin position="65"/>
        <end position="84"/>
    </location>
</feature>
<evidence type="ECO:0000256" key="7">
    <source>
        <dbReference type="ARBA" id="ARBA00023180"/>
    </source>
</evidence>
<dbReference type="EMBL" id="JAGKHQ010000001">
    <property type="protein sequence ID" value="KAG7527038.1"/>
    <property type="molecule type" value="Genomic_DNA"/>
</dbReference>
<name>A0AAV6TC93_SOLSE</name>
<evidence type="ECO:0000313" key="13">
    <source>
        <dbReference type="Proteomes" id="UP000693946"/>
    </source>
</evidence>
<protein>
    <submittedName>
        <fullName evidence="11">G-protein coupled receptor 35-like</fullName>
    </submittedName>
</protein>
<evidence type="ECO:0000256" key="8">
    <source>
        <dbReference type="ARBA" id="ARBA00023224"/>
    </source>
</evidence>
<feature type="domain" description="G-protein coupled receptors family 1 profile" evidence="10">
    <location>
        <begin position="44"/>
        <end position="288"/>
    </location>
</feature>
<keyword evidence="7" id="KW-0325">Glycoprotein</keyword>
<evidence type="ECO:0000256" key="4">
    <source>
        <dbReference type="ARBA" id="ARBA00023040"/>
    </source>
</evidence>
<feature type="transmembrane region" description="Helical" evidence="9">
    <location>
        <begin position="268"/>
        <end position="291"/>
    </location>
</feature>
<accession>A0AAV6TC93</accession>
<gene>
    <name evidence="12" type="ORF">JOB18_048426</name>
</gene>
<dbReference type="SUPFAM" id="SSF81321">
    <property type="entry name" value="Family A G protein-coupled receptor-like"/>
    <property type="match status" value="1"/>
</dbReference>
<feature type="transmembrane region" description="Helical" evidence="9">
    <location>
        <begin position="140"/>
        <end position="161"/>
    </location>
</feature>
<dbReference type="PANTHER" id="PTHR24232">
    <property type="entry name" value="G-PROTEIN COUPLED RECEPTOR"/>
    <property type="match status" value="1"/>
</dbReference>
<dbReference type="GO" id="GO:0007200">
    <property type="term" value="P:phospholipase C-activating G protein-coupled receptor signaling pathway"/>
    <property type="evidence" value="ECO:0007669"/>
    <property type="project" value="TreeGrafter"/>
</dbReference>
<evidence type="ECO:0000256" key="1">
    <source>
        <dbReference type="ARBA" id="ARBA00004141"/>
    </source>
</evidence>
<dbReference type="Pfam" id="PF00001">
    <property type="entry name" value="7tm_1"/>
    <property type="match status" value="1"/>
</dbReference>
<dbReference type="GO" id="GO:0005886">
    <property type="term" value="C:plasma membrane"/>
    <property type="evidence" value="ECO:0007669"/>
    <property type="project" value="TreeGrafter"/>
</dbReference>
<keyword evidence="4" id="KW-0297">G-protein coupled receptor</keyword>
<proteinExistence type="predicted"/>
<keyword evidence="13" id="KW-1185">Reference proteome</keyword>
<reference evidence="12" key="2">
    <citation type="submission" date="2021-03" db="EMBL/GenBank/DDBJ databases">
        <authorList>
            <person name="Guerrero-Cozar I."/>
            <person name="Gomez-Garrido J."/>
            <person name="Berbel C."/>
            <person name="Martinez-Blanch J.F."/>
            <person name="Alioto T."/>
            <person name="Claros M.G."/>
            <person name="Gagnaire P.A."/>
            <person name="Manchado M."/>
        </authorList>
    </citation>
    <scope>NUCLEOTIDE SEQUENCE</scope>
    <source>
        <strain evidence="12">Sse05_10M</strain>
        <tissue evidence="12">Blood</tissue>
    </source>
</reference>
<dbReference type="GO" id="GO:0004930">
    <property type="term" value="F:G protein-coupled receptor activity"/>
    <property type="evidence" value="ECO:0007669"/>
    <property type="project" value="UniProtKB-KW"/>
</dbReference>
<evidence type="ECO:0000256" key="3">
    <source>
        <dbReference type="ARBA" id="ARBA00022989"/>
    </source>
</evidence>
<feature type="transmembrane region" description="Helical" evidence="9">
    <location>
        <begin position="185"/>
        <end position="213"/>
    </location>
</feature>
<organism evidence="12 13">
    <name type="scientific">Solea senegalensis</name>
    <name type="common">Senegalese sole</name>
    <dbReference type="NCBI Taxonomy" id="28829"/>
    <lineage>
        <taxon>Eukaryota</taxon>
        <taxon>Metazoa</taxon>
        <taxon>Chordata</taxon>
        <taxon>Craniata</taxon>
        <taxon>Vertebrata</taxon>
        <taxon>Euteleostomi</taxon>
        <taxon>Actinopterygii</taxon>
        <taxon>Neopterygii</taxon>
        <taxon>Teleostei</taxon>
        <taxon>Neoteleostei</taxon>
        <taxon>Acanthomorphata</taxon>
        <taxon>Carangaria</taxon>
        <taxon>Pleuronectiformes</taxon>
        <taxon>Pleuronectoidei</taxon>
        <taxon>Soleidae</taxon>
        <taxon>Solea</taxon>
    </lineage>
</organism>
<dbReference type="InterPro" id="IPR017452">
    <property type="entry name" value="GPCR_Rhodpsn_7TM"/>
</dbReference>
<feature type="transmembrane region" description="Helical" evidence="9">
    <location>
        <begin position="225"/>
        <end position="248"/>
    </location>
</feature>